<dbReference type="InterPro" id="IPR047722">
    <property type="entry name" value="STM4015-like"/>
</dbReference>
<dbReference type="Proteomes" id="UP001595867">
    <property type="component" value="Unassembled WGS sequence"/>
</dbReference>
<comment type="caution">
    <text evidence="1">The sequence shown here is derived from an EMBL/GenBank/DDBJ whole genome shotgun (WGS) entry which is preliminary data.</text>
</comment>
<dbReference type="Gene3D" id="3.80.10.10">
    <property type="entry name" value="Ribonuclease Inhibitor"/>
    <property type="match status" value="1"/>
</dbReference>
<name>A0ABV8J2J2_9ACTN</name>
<evidence type="ECO:0000313" key="1">
    <source>
        <dbReference type="EMBL" id="MFC4070340.1"/>
    </source>
</evidence>
<accession>A0ABV8J2J2</accession>
<dbReference type="InterPro" id="IPR032675">
    <property type="entry name" value="LRR_dom_sf"/>
</dbReference>
<keyword evidence="2" id="KW-1185">Reference proteome</keyword>
<sequence>MSVHDYVETFAGLPVHRWDWGVPEDPAAVAWWINDDYGRERLTEVFEEMLEVTGEGGPVALIVGDWGEPHRQPFPVGLLTGNAGRLGALRALFIGEMSSEDCEISWIRQGDITPLLETFPDLRHLWVRGSEGLVLRPVRHEGLRELVLQSGGLPATVVRGLGACDLPAMEELELWLGVARYRGDADLGDLAPILAGRPMPALRRLALRNAEIADQVAAAVAAAPIVARLRVLDLSLGALGDAGAEALLAGQPLTHLEQLVLNHHFLSPELAQRLVDDLPGVTVDVDDVQAEEEWGRYTAVSE</sequence>
<organism evidence="1 2">
    <name type="scientific">Actinoplanes subglobosus</name>
    <dbReference type="NCBI Taxonomy" id="1547892"/>
    <lineage>
        <taxon>Bacteria</taxon>
        <taxon>Bacillati</taxon>
        <taxon>Actinomycetota</taxon>
        <taxon>Actinomycetes</taxon>
        <taxon>Micromonosporales</taxon>
        <taxon>Micromonosporaceae</taxon>
        <taxon>Actinoplanes</taxon>
    </lineage>
</organism>
<protein>
    <submittedName>
        <fullName evidence="1">STM4015 family protein</fullName>
    </submittedName>
</protein>
<dbReference type="SUPFAM" id="SSF52047">
    <property type="entry name" value="RNI-like"/>
    <property type="match status" value="1"/>
</dbReference>
<reference evidence="2" key="1">
    <citation type="journal article" date="2019" name="Int. J. Syst. Evol. Microbiol.">
        <title>The Global Catalogue of Microorganisms (GCM) 10K type strain sequencing project: providing services to taxonomists for standard genome sequencing and annotation.</title>
        <authorList>
            <consortium name="The Broad Institute Genomics Platform"/>
            <consortium name="The Broad Institute Genome Sequencing Center for Infectious Disease"/>
            <person name="Wu L."/>
            <person name="Ma J."/>
        </authorList>
    </citation>
    <scope>NUCLEOTIDE SEQUENCE [LARGE SCALE GENOMIC DNA]</scope>
    <source>
        <strain evidence="2">TBRC 5832</strain>
    </source>
</reference>
<evidence type="ECO:0000313" key="2">
    <source>
        <dbReference type="Proteomes" id="UP001595867"/>
    </source>
</evidence>
<gene>
    <name evidence="1" type="ORF">ACFO0C_35885</name>
</gene>
<dbReference type="NCBIfam" id="NF038076">
    <property type="entry name" value="fam_STM4015"/>
    <property type="match status" value="1"/>
</dbReference>
<dbReference type="RefSeq" id="WP_378071222.1">
    <property type="nucleotide sequence ID" value="NZ_JBHSBL010000024.1"/>
</dbReference>
<proteinExistence type="predicted"/>
<dbReference type="EMBL" id="JBHSBL010000024">
    <property type="protein sequence ID" value="MFC4070340.1"/>
    <property type="molecule type" value="Genomic_DNA"/>
</dbReference>